<feature type="transmembrane region" description="Helical" evidence="1">
    <location>
        <begin position="318"/>
        <end position="335"/>
    </location>
</feature>
<comment type="function">
    <text evidence="1">Involved in the lipid remodeling steps of GPI-anchor maturation.</text>
</comment>
<feature type="transmembrane region" description="Helical" evidence="1">
    <location>
        <begin position="122"/>
        <end position="142"/>
    </location>
</feature>
<dbReference type="AlphaFoldDB" id="A0A835JS15"/>
<protein>
    <recommendedName>
        <fullName evidence="1">Post-GPI attachment to proteins factor 3</fullName>
    </recommendedName>
</protein>
<dbReference type="GO" id="GO:0016788">
    <property type="term" value="F:hydrolase activity, acting on ester bonds"/>
    <property type="evidence" value="ECO:0007669"/>
    <property type="project" value="TreeGrafter"/>
</dbReference>
<dbReference type="GO" id="GO:0000139">
    <property type="term" value="C:Golgi membrane"/>
    <property type="evidence" value="ECO:0007669"/>
    <property type="project" value="UniProtKB-SubCell"/>
</dbReference>
<keyword evidence="3" id="KW-1185">Reference proteome</keyword>
<keyword evidence="1" id="KW-1133">Transmembrane helix</keyword>
<feature type="transmembrane region" description="Helical" evidence="1">
    <location>
        <begin position="429"/>
        <end position="447"/>
    </location>
</feature>
<feature type="transmembrane region" description="Helical" evidence="1">
    <location>
        <begin position="370"/>
        <end position="392"/>
    </location>
</feature>
<keyword evidence="1" id="KW-0333">Golgi apparatus</keyword>
<dbReference type="OrthoDB" id="419770at2759"/>
<dbReference type="GO" id="GO:0005789">
    <property type="term" value="C:endoplasmic reticulum membrane"/>
    <property type="evidence" value="ECO:0007669"/>
    <property type="project" value="TreeGrafter"/>
</dbReference>
<sequence length="463" mass="53246">MHKRHCRNLDRYERNYAPTETDTASINSLQNWCWLGGQSKQCECGPDNLLKQQKHTDVKHPWPFQLIMKGNLIKVTADKRFISEHFNIICNNIAPNRPKLLQKYHVAPHESSQSSALQMARWSFHGILAFVSLLAFLTHDVYASAGDADPIYKACVEQCEKTGCVGETCFQHCKFSSDGKPVGGPWYLQEPLYLRWKQWDCHSDCRYHCMLAREEEREKHGGKPVKYHGKWPFHRAYGFQEPVSVALSALNLAIQFHGWVSFFILIYYKLPLTPSKKTYYEYTGLWHIYGILSMNLWFWSAVFHSRDVELTEKLDCSSAVALLGFSLILAVLRAFSMRDEAARVMVSAPIIAFVTTHILYLNFFNLDYGLNMKVCVAMGVAQLLIWAVWASVTHHPSRFKLWVAVIGGGLAMLLEIYDFPPYQGFVDAHALWHATTIPLTYLWWSFAKDDAEFRTSSLLKKAK</sequence>
<proteinExistence type="inferred from homology"/>
<accession>A0A835JS15</accession>
<dbReference type="Pfam" id="PF04080">
    <property type="entry name" value="Per1"/>
    <property type="match status" value="1"/>
</dbReference>
<evidence type="ECO:0000256" key="1">
    <source>
        <dbReference type="RuleBase" id="RU365066"/>
    </source>
</evidence>
<dbReference type="EMBL" id="JADGMS010000012">
    <property type="protein sequence ID" value="KAF9671965.1"/>
    <property type="molecule type" value="Genomic_DNA"/>
</dbReference>
<dbReference type="Proteomes" id="UP000657918">
    <property type="component" value="Unassembled WGS sequence"/>
</dbReference>
<dbReference type="PANTHER" id="PTHR13148:SF20">
    <property type="entry name" value="POST-GPI ATTACHMENT TO PROTEINS FACTOR 3"/>
    <property type="match status" value="1"/>
</dbReference>
<keyword evidence="1" id="KW-0472">Membrane</keyword>
<evidence type="ECO:0000313" key="2">
    <source>
        <dbReference type="EMBL" id="KAF9671965.1"/>
    </source>
</evidence>
<comment type="similarity">
    <text evidence="1">Belongs to the PGAP3 family.</text>
</comment>
<keyword evidence="1" id="KW-0337">GPI-anchor biosynthesis</keyword>
<comment type="caution">
    <text evidence="1">Lacks conserved residue(s) required for the propagation of feature annotation.</text>
</comment>
<feature type="transmembrane region" description="Helical" evidence="1">
    <location>
        <begin position="399"/>
        <end position="417"/>
    </location>
</feature>
<name>A0A835JS15_9ROSI</name>
<dbReference type="PANTHER" id="PTHR13148">
    <property type="entry name" value="PER1-RELATED"/>
    <property type="match status" value="1"/>
</dbReference>
<feature type="transmembrane region" description="Helical" evidence="1">
    <location>
        <begin position="279"/>
        <end position="298"/>
    </location>
</feature>
<comment type="caution">
    <text evidence="2">The sequence shown here is derived from an EMBL/GenBank/DDBJ whole genome shotgun (WGS) entry which is preliminary data.</text>
</comment>
<organism evidence="2 3">
    <name type="scientific">Salix dunnii</name>
    <dbReference type="NCBI Taxonomy" id="1413687"/>
    <lineage>
        <taxon>Eukaryota</taxon>
        <taxon>Viridiplantae</taxon>
        <taxon>Streptophyta</taxon>
        <taxon>Embryophyta</taxon>
        <taxon>Tracheophyta</taxon>
        <taxon>Spermatophyta</taxon>
        <taxon>Magnoliopsida</taxon>
        <taxon>eudicotyledons</taxon>
        <taxon>Gunneridae</taxon>
        <taxon>Pentapetalae</taxon>
        <taxon>rosids</taxon>
        <taxon>fabids</taxon>
        <taxon>Malpighiales</taxon>
        <taxon>Salicaceae</taxon>
        <taxon>Saliceae</taxon>
        <taxon>Salix</taxon>
    </lineage>
</organism>
<reference evidence="2 3" key="1">
    <citation type="submission" date="2020-10" db="EMBL/GenBank/DDBJ databases">
        <title>Plant Genome Project.</title>
        <authorList>
            <person name="Zhang R.-G."/>
        </authorList>
    </citation>
    <scope>NUCLEOTIDE SEQUENCE [LARGE SCALE GENOMIC DNA]</scope>
    <source>
        <strain evidence="2">FAFU-HL-1</strain>
        <tissue evidence="2">Leaf</tissue>
    </source>
</reference>
<keyword evidence="1" id="KW-0812">Transmembrane</keyword>
<feature type="transmembrane region" description="Helical" evidence="1">
    <location>
        <begin position="342"/>
        <end position="364"/>
    </location>
</feature>
<gene>
    <name evidence="2" type="ORF">SADUNF_Sadunf12G0105200</name>
</gene>
<comment type="subcellular location">
    <subcellularLocation>
        <location evidence="1">Golgi apparatus membrane</location>
        <topology evidence="1">Multi-pass membrane protein</topology>
    </subcellularLocation>
</comment>
<dbReference type="GO" id="GO:0006506">
    <property type="term" value="P:GPI anchor biosynthetic process"/>
    <property type="evidence" value="ECO:0007669"/>
    <property type="project" value="UniProtKB-KW"/>
</dbReference>
<evidence type="ECO:0000313" key="3">
    <source>
        <dbReference type="Proteomes" id="UP000657918"/>
    </source>
</evidence>
<feature type="transmembrane region" description="Helical" evidence="1">
    <location>
        <begin position="245"/>
        <end position="267"/>
    </location>
</feature>
<dbReference type="InterPro" id="IPR007217">
    <property type="entry name" value="Per1-like"/>
</dbReference>